<feature type="domain" description="At2g29880-like C-terminal" evidence="2">
    <location>
        <begin position="701"/>
        <end position="744"/>
    </location>
</feature>
<sequence>MGSQTTTTNDRSRTYWTPTMERYFIDLMLEQMHRGTRIGHTFNKQAWTDMLTVFNAKFGSQYDKDVLKSRYTNLWKQFNDVKNLLGQSGFSWDEARQMVVADDYVWDAYIKAYPDARFYKTKAVLNFSDLCLIYGYTTADGRYSLSSHDIDIDDEVHGINIGDGMGSLASQSNERLRTDWTTAMDQYFIELMLDQVGKGNKTLSTFNKQAWTEMLTLFNAKFGPQHGKRVLRHRYKKLRKYYSDVTFLLKQDGFSWDETQRMIVADDNVWDAYTKAHPHARTYKTKALPNYCDLTLIFGNDIDNGISSQTHQEKNLEDDISLIKPYERKGAQTSTVGDRTRTYWTPPMDRYLIDLLLDQVHRGNKLGQTFICQAWIDMVTAFNAQFRSCHDKDVLKNRYKHLKRQYNDIKILLEHSGFSWDETREMISAEDYVWDAYTKDHPDARSYRVKTVPGYHKLCVIFGEESSDGRYSRLARNADHMNDLPVLMSGEDKIDRYPASIVPLSIDWTPQMDCYFIDLMLEQTHEGNKVDHTFNEQAWTQMLVLFNQTFGLQCDKCFLEDRYMCLRKQYDDITNLLNIGGFAWDETQQMVTADDEVWEACIKVAEIATCQDVVVETGDEAVEIEMDGTSGYLELSAEDFHITHQQKRGPTEVLSDLRHSRKAHKTDNNMQKALSEMAGMVTEFINKKENKNFKPIEGAIDALQAIPDIDDELLLDACDLLEDERKAKTFLALDVTLRKKWLLRKLRS</sequence>
<evidence type="ECO:0000259" key="1">
    <source>
        <dbReference type="Pfam" id="PF12776"/>
    </source>
</evidence>
<feature type="domain" description="Myb/SANT-like" evidence="1">
    <location>
        <begin position="15"/>
        <end position="109"/>
    </location>
</feature>
<evidence type="ECO:0000313" key="4">
    <source>
        <dbReference type="RefSeq" id="XP_048332027.1"/>
    </source>
</evidence>
<protein>
    <submittedName>
        <fullName evidence="4">Uncharacterized protein LOC107419928 isoform X2</fullName>
    </submittedName>
</protein>
<dbReference type="Pfam" id="PF12776">
    <property type="entry name" value="Myb_DNA-bind_3"/>
    <property type="match status" value="4"/>
</dbReference>
<dbReference type="Pfam" id="PF24769">
    <property type="entry name" value="At2g29880_C"/>
    <property type="match status" value="1"/>
</dbReference>
<evidence type="ECO:0000259" key="2">
    <source>
        <dbReference type="Pfam" id="PF24769"/>
    </source>
</evidence>
<evidence type="ECO:0000313" key="3">
    <source>
        <dbReference type="Proteomes" id="UP001652623"/>
    </source>
</evidence>
<dbReference type="Proteomes" id="UP001652623">
    <property type="component" value="Chromosome 5"/>
</dbReference>
<feature type="domain" description="Myb/SANT-like" evidence="1">
    <location>
        <begin position="343"/>
        <end position="437"/>
    </location>
</feature>
<feature type="domain" description="Myb/SANT-like" evidence="1">
    <location>
        <begin position="508"/>
        <end position="600"/>
    </location>
</feature>
<dbReference type="GeneID" id="107419928"/>
<proteinExistence type="predicted"/>
<dbReference type="RefSeq" id="XP_048332027.1">
    <property type="nucleotide sequence ID" value="XM_048476070.2"/>
</dbReference>
<dbReference type="PANTHER" id="PTHR46929:SF28">
    <property type="entry name" value="MYB_SANT-LIKE DNA-BINDING DOMAIN PROTEIN"/>
    <property type="match status" value="1"/>
</dbReference>
<keyword evidence="3" id="KW-1185">Reference proteome</keyword>
<accession>A0ABM3IN64</accession>
<feature type="domain" description="Myb/SANT-like" evidence="1">
    <location>
        <begin position="180"/>
        <end position="273"/>
    </location>
</feature>
<gene>
    <name evidence="4" type="primary">LOC107419928</name>
</gene>
<dbReference type="PANTHER" id="PTHR46929">
    <property type="entry name" value="EXPRESSED PROTEIN"/>
    <property type="match status" value="1"/>
</dbReference>
<dbReference type="InterPro" id="IPR056253">
    <property type="entry name" value="At2g29880-like_C"/>
</dbReference>
<organism evidence="3 4">
    <name type="scientific">Ziziphus jujuba</name>
    <name type="common">Chinese jujube</name>
    <name type="synonym">Ziziphus sativa</name>
    <dbReference type="NCBI Taxonomy" id="326968"/>
    <lineage>
        <taxon>Eukaryota</taxon>
        <taxon>Viridiplantae</taxon>
        <taxon>Streptophyta</taxon>
        <taxon>Embryophyta</taxon>
        <taxon>Tracheophyta</taxon>
        <taxon>Spermatophyta</taxon>
        <taxon>Magnoliopsida</taxon>
        <taxon>eudicotyledons</taxon>
        <taxon>Gunneridae</taxon>
        <taxon>Pentapetalae</taxon>
        <taxon>rosids</taxon>
        <taxon>fabids</taxon>
        <taxon>Rosales</taxon>
        <taxon>Rhamnaceae</taxon>
        <taxon>Paliureae</taxon>
        <taxon>Ziziphus</taxon>
    </lineage>
</organism>
<reference evidence="4" key="1">
    <citation type="submission" date="2025-08" db="UniProtKB">
        <authorList>
            <consortium name="RefSeq"/>
        </authorList>
    </citation>
    <scope>IDENTIFICATION</scope>
    <source>
        <tissue evidence="4">Seedling</tissue>
    </source>
</reference>
<dbReference type="InterPro" id="IPR024752">
    <property type="entry name" value="Myb/SANT-like_dom"/>
</dbReference>
<name>A0ABM3IN64_ZIZJJ</name>